<proteinExistence type="predicted"/>
<accession>A0A0H5Q2I5</accession>
<reference evidence="1" key="1">
    <citation type="submission" date="2015-06" db="EMBL/GenBank/DDBJ databases">
        <authorList>
            <person name="Joergensen T."/>
        </authorList>
    </citation>
    <scope>NUCLEOTIDE SEQUENCE</scope>
    <source>
        <strain evidence="1">RGFK0921</strain>
    </source>
</reference>
<reference evidence="1" key="2">
    <citation type="submission" date="2015-07" db="EMBL/GenBank/DDBJ databases">
        <title>Plasmids, circular viruses and viroids from rat gut.</title>
        <authorList>
            <person name="Jorgensen T.J."/>
            <person name="Hansen M.A."/>
            <person name="Xu Z."/>
            <person name="Tabak M.A."/>
            <person name="Sorensen S.J."/>
            <person name="Hansen L.H."/>
        </authorList>
    </citation>
    <scope>NUCLEOTIDE SEQUENCE</scope>
    <source>
        <strain evidence="1">RGFK0921</strain>
    </source>
</reference>
<name>A0A0H5Q2I5_9ZZZZ</name>
<sequence>MTYQPHTRVSLLGAWLGDSPEIFANTIAVVDSSDGPIGDLVAYLASCQAAIATAWHACLGIPDGAQLTSLKAANIGPDGKYTQPPEEHVYAPSIHGGAATSSTVPGFCSLALTWKSDNFRPPGKYGRIYPPNPSYGVIGTSGNSQFQTGVSNQNNNITFGLAILDALKTGGNIPVIASKVLLGENAVITTVSCDSVYDTQRRRKNRIVGTRVTTANPYP</sequence>
<dbReference type="EMBL" id="LN853520">
    <property type="protein sequence ID" value="CRY96098.1"/>
    <property type="molecule type" value="Genomic_DNA"/>
</dbReference>
<organism evidence="1">
    <name type="scientific">uncultured prokaryote</name>
    <dbReference type="NCBI Taxonomy" id="198431"/>
    <lineage>
        <taxon>unclassified sequences</taxon>
        <taxon>environmental samples</taxon>
    </lineage>
</organism>
<protein>
    <submittedName>
        <fullName evidence="1">Uncharacterized protein</fullName>
    </submittedName>
</protein>
<evidence type="ECO:0000313" key="1">
    <source>
        <dbReference type="EMBL" id="CRY96098.1"/>
    </source>
</evidence>
<dbReference type="AlphaFoldDB" id="A0A0H5Q2I5"/>